<evidence type="ECO:0000313" key="2">
    <source>
        <dbReference type="EMBL" id="TDL84124.1"/>
    </source>
</evidence>
<gene>
    <name evidence="2" type="ORF">E2L08_01235</name>
</gene>
<keyword evidence="3" id="KW-1185">Reference proteome</keyword>
<keyword evidence="1" id="KW-0472">Membrane</keyword>
<keyword evidence="1" id="KW-0812">Transmembrane</keyword>
<sequence length="163" mass="17327">MGLSNLIPGGRVVAGTARAVADTVGLFREGAESSAARDAALAEAVLSAYAAEFADRPRGRFDRLMDGLNRLPRPAMALGTLTMIGAAMVDPVWFAARMTGLAAVPDPLWWLMGAIVSFYFGARVQVKSHEMRRAFRMGAPVVPTVPEDPRDGNAALAAWEAGR</sequence>
<feature type="transmembrane region" description="Helical" evidence="1">
    <location>
        <begin position="108"/>
        <end position="126"/>
    </location>
</feature>
<dbReference type="RefSeq" id="WP_133395223.1">
    <property type="nucleotide sequence ID" value="NZ_SNAA01000001.1"/>
</dbReference>
<dbReference type="OrthoDB" id="7355053at2"/>
<proteinExistence type="predicted"/>
<accession>A0A4R6ALJ8</accession>
<organism evidence="2 3">
    <name type="scientific">Palleronia sediminis</name>
    <dbReference type="NCBI Taxonomy" id="2547833"/>
    <lineage>
        <taxon>Bacteria</taxon>
        <taxon>Pseudomonadati</taxon>
        <taxon>Pseudomonadota</taxon>
        <taxon>Alphaproteobacteria</taxon>
        <taxon>Rhodobacterales</taxon>
        <taxon>Roseobacteraceae</taxon>
        <taxon>Palleronia</taxon>
    </lineage>
</organism>
<dbReference type="InterPro" id="IPR021497">
    <property type="entry name" value="GTA_holin_3TM"/>
</dbReference>
<dbReference type="Proteomes" id="UP000295701">
    <property type="component" value="Unassembled WGS sequence"/>
</dbReference>
<feature type="transmembrane region" description="Helical" evidence="1">
    <location>
        <begin position="75"/>
        <end position="96"/>
    </location>
</feature>
<name>A0A4R6ALJ8_9RHOB</name>
<dbReference type="Pfam" id="PF11351">
    <property type="entry name" value="GTA_holin_3TM"/>
    <property type="match status" value="1"/>
</dbReference>
<evidence type="ECO:0000256" key="1">
    <source>
        <dbReference type="SAM" id="Phobius"/>
    </source>
</evidence>
<reference evidence="2 3" key="1">
    <citation type="submission" date="2019-03" db="EMBL/GenBank/DDBJ databases">
        <title>Primorskyibacter sp. SS33 isolated from sediments.</title>
        <authorList>
            <person name="Xunke S."/>
        </authorList>
    </citation>
    <scope>NUCLEOTIDE SEQUENCE [LARGE SCALE GENOMIC DNA]</scope>
    <source>
        <strain evidence="2 3">SS33</strain>
    </source>
</reference>
<comment type="caution">
    <text evidence="2">The sequence shown here is derived from an EMBL/GenBank/DDBJ whole genome shotgun (WGS) entry which is preliminary data.</text>
</comment>
<dbReference type="EMBL" id="SNAA01000001">
    <property type="protein sequence ID" value="TDL84124.1"/>
    <property type="molecule type" value="Genomic_DNA"/>
</dbReference>
<protein>
    <submittedName>
        <fullName evidence="2">Carboxylesterase</fullName>
    </submittedName>
</protein>
<dbReference type="AlphaFoldDB" id="A0A4R6ALJ8"/>
<keyword evidence="1" id="KW-1133">Transmembrane helix</keyword>
<evidence type="ECO:0000313" key="3">
    <source>
        <dbReference type="Proteomes" id="UP000295701"/>
    </source>
</evidence>